<comment type="PTM">
    <text evidence="9 12">Is synthesized initially as an inactive proenzyme, which is activated by self-cleavage at a specific serine bond to produce a beta-subunit with a hydroxyl group at its C-terminus and an alpha-subunit with a pyruvoyl group at its N-terminus.</text>
</comment>
<dbReference type="Gene3D" id="2.40.40.20">
    <property type="match status" value="1"/>
</dbReference>
<accession>A0A0K2GFT2</accession>
<dbReference type="GO" id="GO:0015940">
    <property type="term" value="P:pantothenate biosynthetic process"/>
    <property type="evidence" value="ECO:0007669"/>
    <property type="project" value="UniProtKB-UniRule"/>
</dbReference>
<dbReference type="EC" id="4.1.1.11" evidence="9"/>
<dbReference type="UniPathway" id="UPA00028">
    <property type="reaction ID" value="UER00002"/>
</dbReference>
<dbReference type="GO" id="GO:0004068">
    <property type="term" value="F:aspartate 1-decarboxylase activity"/>
    <property type="evidence" value="ECO:0007669"/>
    <property type="project" value="UniProtKB-UniRule"/>
</dbReference>
<evidence type="ECO:0000256" key="9">
    <source>
        <dbReference type="HAMAP-Rule" id="MF_00446"/>
    </source>
</evidence>
<keyword evidence="7 9" id="KW-0704">Schiff base</keyword>
<dbReference type="Pfam" id="PF02261">
    <property type="entry name" value="Asp_decarbox"/>
    <property type="match status" value="1"/>
</dbReference>
<keyword evidence="2 9" id="KW-0566">Pantothenate biosynthesis</keyword>
<comment type="cofactor">
    <cofactor evidence="9 10">
        <name>pyruvate</name>
        <dbReference type="ChEBI" id="CHEBI:15361"/>
    </cofactor>
    <text evidence="9 10">Binds 1 pyruvoyl group covalently per subunit.</text>
</comment>
<evidence type="ECO:0000256" key="7">
    <source>
        <dbReference type="ARBA" id="ARBA00023270"/>
    </source>
</evidence>
<comment type="catalytic activity">
    <reaction evidence="9">
        <text>L-aspartate + H(+) = beta-alanine + CO2</text>
        <dbReference type="Rhea" id="RHEA:19497"/>
        <dbReference type="ChEBI" id="CHEBI:15378"/>
        <dbReference type="ChEBI" id="CHEBI:16526"/>
        <dbReference type="ChEBI" id="CHEBI:29991"/>
        <dbReference type="ChEBI" id="CHEBI:57966"/>
        <dbReference type="EC" id="4.1.1.11"/>
    </reaction>
</comment>
<feature type="chain" id="PRO_5014000563" description="Aspartate 1-decarboxylase beta chain" evidence="9 13">
    <location>
        <begin position="1"/>
        <end position="24"/>
    </location>
</feature>
<dbReference type="PANTHER" id="PTHR21012">
    <property type="entry name" value="ASPARTATE 1-DECARBOXYLASE"/>
    <property type="match status" value="1"/>
</dbReference>
<dbReference type="Proteomes" id="UP000069205">
    <property type="component" value="Chromosome"/>
</dbReference>
<dbReference type="InterPro" id="IPR009010">
    <property type="entry name" value="Asp_de-COase-like_dom_sf"/>
</dbReference>
<feature type="chain" id="PRO_5014000558" description="Aspartate 1-decarboxylase alpha chain" evidence="9 13">
    <location>
        <begin position="25"/>
        <end position="118"/>
    </location>
</feature>
<evidence type="ECO:0000256" key="2">
    <source>
        <dbReference type="ARBA" id="ARBA00022655"/>
    </source>
</evidence>
<dbReference type="OrthoDB" id="9803983at2"/>
<keyword evidence="4 9" id="KW-0068">Autocatalytic cleavage</keyword>
<dbReference type="SUPFAM" id="SSF50692">
    <property type="entry name" value="ADC-like"/>
    <property type="match status" value="1"/>
</dbReference>
<evidence type="ECO:0000313" key="14">
    <source>
        <dbReference type="EMBL" id="ALA59825.1"/>
    </source>
</evidence>
<dbReference type="RefSeq" id="WP_053380776.1">
    <property type="nucleotide sequence ID" value="NZ_CP011801.1"/>
</dbReference>
<dbReference type="InterPro" id="IPR003190">
    <property type="entry name" value="Asp_decarbox"/>
</dbReference>
<comment type="pathway">
    <text evidence="9">Cofactor biosynthesis; (R)-pantothenate biosynthesis; beta-alanine from L-aspartate: step 1/1.</text>
</comment>
<evidence type="ECO:0000256" key="11">
    <source>
        <dbReference type="PIRSR" id="PIRSR006246-2"/>
    </source>
</evidence>
<keyword evidence="5 9" id="KW-0865">Zymogen</keyword>
<feature type="active site" description="Schiff-base intermediate with substrate; via pyruvic acid" evidence="9 10">
    <location>
        <position position="25"/>
    </location>
</feature>
<keyword evidence="15" id="KW-1185">Reference proteome</keyword>
<comment type="similarity">
    <text evidence="9">Belongs to the PanD family.</text>
</comment>
<evidence type="ECO:0000313" key="15">
    <source>
        <dbReference type="Proteomes" id="UP000069205"/>
    </source>
</evidence>
<dbReference type="AlphaFoldDB" id="A0A0K2GFT2"/>
<dbReference type="GO" id="GO:0005829">
    <property type="term" value="C:cytosol"/>
    <property type="evidence" value="ECO:0007669"/>
    <property type="project" value="TreeGrafter"/>
</dbReference>
<keyword evidence="6 9" id="KW-0456">Lyase</keyword>
<feature type="binding site" evidence="9 11">
    <location>
        <position position="57"/>
    </location>
    <ligand>
        <name>substrate</name>
    </ligand>
</feature>
<comment type="subcellular location">
    <subcellularLocation>
        <location evidence="9">Cytoplasm</location>
    </subcellularLocation>
</comment>
<evidence type="ECO:0000256" key="10">
    <source>
        <dbReference type="PIRSR" id="PIRSR006246-1"/>
    </source>
</evidence>
<evidence type="ECO:0000256" key="1">
    <source>
        <dbReference type="ARBA" id="ARBA00022490"/>
    </source>
</evidence>
<feature type="binding site" evidence="9 11">
    <location>
        <begin position="73"/>
        <end position="75"/>
    </location>
    <ligand>
        <name>substrate</name>
    </ligand>
</feature>
<evidence type="ECO:0000256" key="6">
    <source>
        <dbReference type="ARBA" id="ARBA00023239"/>
    </source>
</evidence>
<evidence type="ECO:0000256" key="5">
    <source>
        <dbReference type="ARBA" id="ARBA00023145"/>
    </source>
</evidence>
<dbReference type="HAMAP" id="MF_00446">
    <property type="entry name" value="PanD"/>
    <property type="match status" value="1"/>
</dbReference>
<dbReference type="NCBIfam" id="TIGR00223">
    <property type="entry name" value="panD"/>
    <property type="match status" value="1"/>
</dbReference>
<proteinExistence type="inferred from homology"/>
<feature type="modified residue" description="Pyruvic acid (Ser)" evidence="9 12">
    <location>
        <position position="25"/>
    </location>
</feature>
<dbReference type="PIRSF" id="PIRSF006246">
    <property type="entry name" value="Asp_decarbox"/>
    <property type="match status" value="1"/>
</dbReference>
<evidence type="ECO:0000256" key="4">
    <source>
        <dbReference type="ARBA" id="ARBA00022813"/>
    </source>
</evidence>
<comment type="function">
    <text evidence="9">Catalyzes the pyruvoyl-dependent decarboxylation of aspartate to produce beta-alanine.</text>
</comment>
<dbReference type="GO" id="GO:0006523">
    <property type="term" value="P:alanine biosynthetic process"/>
    <property type="evidence" value="ECO:0007669"/>
    <property type="project" value="InterPro"/>
</dbReference>
<organism evidence="14 15">
    <name type="scientific">Nitrospira moscoviensis</name>
    <dbReference type="NCBI Taxonomy" id="42253"/>
    <lineage>
        <taxon>Bacteria</taxon>
        <taxon>Pseudomonadati</taxon>
        <taxon>Nitrospirota</taxon>
        <taxon>Nitrospiria</taxon>
        <taxon>Nitrospirales</taxon>
        <taxon>Nitrospiraceae</taxon>
        <taxon>Nitrospira</taxon>
    </lineage>
</organism>
<evidence type="ECO:0000256" key="13">
    <source>
        <dbReference type="PIRSR" id="PIRSR006246-5"/>
    </source>
</evidence>
<reference evidence="14 15" key="1">
    <citation type="journal article" date="2015" name="Proc. Natl. Acad. Sci. U.S.A.">
        <title>Expanded metabolic versatility of ubiquitous nitrite-oxidizing bacteria from the genus Nitrospira.</title>
        <authorList>
            <person name="Koch H."/>
            <person name="Lucker S."/>
            <person name="Albertsen M."/>
            <person name="Kitzinger K."/>
            <person name="Herbold C."/>
            <person name="Spieck E."/>
            <person name="Nielsen P.H."/>
            <person name="Wagner M."/>
            <person name="Daims H."/>
        </authorList>
    </citation>
    <scope>NUCLEOTIDE SEQUENCE [LARGE SCALE GENOMIC DNA]</scope>
    <source>
        <strain evidence="14 15">NSP M-1</strain>
    </source>
</reference>
<name>A0A0K2GFT2_NITMO</name>
<feature type="active site" description="Proton donor" evidence="9 10">
    <location>
        <position position="58"/>
    </location>
</feature>
<dbReference type="STRING" id="42253.NITMOv2_3433"/>
<dbReference type="KEGG" id="nmv:NITMOv2_3433"/>
<dbReference type="PATRIC" id="fig|42253.5.peg.3386"/>
<keyword evidence="1 9" id="KW-0963">Cytoplasm</keyword>
<evidence type="ECO:0000256" key="8">
    <source>
        <dbReference type="ARBA" id="ARBA00023317"/>
    </source>
</evidence>
<dbReference type="EMBL" id="CP011801">
    <property type="protein sequence ID" value="ALA59825.1"/>
    <property type="molecule type" value="Genomic_DNA"/>
</dbReference>
<keyword evidence="3 9" id="KW-0210">Decarboxylase</keyword>
<evidence type="ECO:0000256" key="3">
    <source>
        <dbReference type="ARBA" id="ARBA00022793"/>
    </source>
</evidence>
<dbReference type="PANTHER" id="PTHR21012:SF0">
    <property type="entry name" value="ASPARTATE 1-DECARBOXYLASE"/>
    <property type="match status" value="1"/>
</dbReference>
<sequence>MFRQMLRSKIHRATVTGAHLEYEGSLTIDEDLLDAAGILPYEAIVCSNLNNGERFMTYAINGRRGGGDIILNGPTARKAAVGDQIIIFCYEYYAEEEIKRHAPKIVRVNEKNRIVETK</sequence>
<comment type="subunit">
    <text evidence="9">Heterooctamer of four alpha and four beta subunits.</text>
</comment>
<gene>
    <name evidence="9 14" type="primary">panD</name>
    <name evidence="14" type="ORF">NITMOv2_3433</name>
</gene>
<evidence type="ECO:0000256" key="12">
    <source>
        <dbReference type="PIRSR" id="PIRSR006246-3"/>
    </source>
</evidence>
<protein>
    <recommendedName>
        <fullName evidence="9">Aspartate 1-decarboxylase</fullName>
        <ecNumber evidence="9">4.1.1.11</ecNumber>
    </recommendedName>
    <alternativeName>
        <fullName evidence="9">Aspartate alpha-decarboxylase</fullName>
    </alternativeName>
    <component>
        <recommendedName>
            <fullName evidence="9">Aspartate 1-decarboxylase beta chain</fullName>
        </recommendedName>
    </component>
    <component>
        <recommendedName>
            <fullName evidence="9">Aspartate 1-decarboxylase alpha chain</fullName>
        </recommendedName>
    </component>
</protein>
<dbReference type="CDD" id="cd06919">
    <property type="entry name" value="Asp_decarbox"/>
    <property type="match status" value="1"/>
</dbReference>
<keyword evidence="8 9" id="KW-0670">Pyruvate</keyword>